<keyword evidence="2" id="KW-1185">Reference proteome</keyword>
<sequence>MRVHFVITVIAEENPIDYGEQANTDAVKLRAYTLVEPIGQIMKTAEKRYKKQGLTVPIEFYGDVKDFVVATLPWVFDQFKAIGNETDRERVTAQFIGEVHGFNYMSKRLDKIRLNTPLNVPGSTTELLGKIQQTEKFILESLDHEMAIASHPVWTAFHLRIKNFMTAEFPKLYKAINKLPFEEAKLKNLQVLLADLSHATLPPL</sequence>
<dbReference type="AlphaFoldDB" id="A0A7R9Q5Y7"/>
<evidence type="ECO:0000313" key="1">
    <source>
        <dbReference type="EMBL" id="CAD7632906.1"/>
    </source>
</evidence>
<evidence type="ECO:0000313" key="2">
    <source>
        <dbReference type="Proteomes" id="UP000759131"/>
    </source>
</evidence>
<dbReference type="EMBL" id="OC866350">
    <property type="protein sequence ID" value="CAD7632906.1"/>
    <property type="molecule type" value="Genomic_DNA"/>
</dbReference>
<organism evidence="1">
    <name type="scientific">Medioppia subpectinata</name>
    <dbReference type="NCBI Taxonomy" id="1979941"/>
    <lineage>
        <taxon>Eukaryota</taxon>
        <taxon>Metazoa</taxon>
        <taxon>Ecdysozoa</taxon>
        <taxon>Arthropoda</taxon>
        <taxon>Chelicerata</taxon>
        <taxon>Arachnida</taxon>
        <taxon>Acari</taxon>
        <taxon>Acariformes</taxon>
        <taxon>Sarcoptiformes</taxon>
        <taxon>Oribatida</taxon>
        <taxon>Brachypylina</taxon>
        <taxon>Oppioidea</taxon>
        <taxon>Oppiidae</taxon>
        <taxon>Medioppia</taxon>
    </lineage>
</organism>
<protein>
    <submittedName>
        <fullName evidence="1">Uncharacterized protein</fullName>
    </submittedName>
</protein>
<proteinExistence type="predicted"/>
<reference evidence="1" key="1">
    <citation type="submission" date="2020-11" db="EMBL/GenBank/DDBJ databases">
        <authorList>
            <person name="Tran Van P."/>
        </authorList>
    </citation>
    <scope>NUCLEOTIDE SEQUENCE</scope>
</reference>
<gene>
    <name evidence="1" type="ORF">OSB1V03_LOCUS13306</name>
</gene>
<accession>A0A7R9Q5Y7</accession>
<name>A0A7R9Q5Y7_9ACAR</name>
<dbReference type="Proteomes" id="UP000759131">
    <property type="component" value="Unassembled WGS sequence"/>
</dbReference>
<dbReference type="EMBL" id="CAJPIZ010011775">
    <property type="protein sequence ID" value="CAG2113336.1"/>
    <property type="molecule type" value="Genomic_DNA"/>
</dbReference>